<keyword evidence="9 11" id="KW-0496">Mitochondrion</keyword>
<accession>A0A0T6B269</accession>
<evidence type="ECO:0000256" key="7">
    <source>
        <dbReference type="ARBA" id="ARBA00022982"/>
    </source>
</evidence>
<keyword evidence="8" id="KW-1133">Transmembrane helix</keyword>
<evidence type="ECO:0000256" key="3">
    <source>
        <dbReference type="ARBA" id="ARBA00022448"/>
    </source>
</evidence>
<reference evidence="12 13" key="1">
    <citation type="submission" date="2015-09" db="EMBL/GenBank/DDBJ databases">
        <title>Draft genome of the scarab beetle Oryctes borbonicus.</title>
        <authorList>
            <person name="Meyer J.M."/>
            <person name="Markov G.V."/>
            <person name="Baskaran P."/>
            <person name="Herrmann M."/>
            <person name="Sommer R.J."/>
            <person name="Roedelsperger C."/>
        </authorList>
    </citation>
    <scope>NUCLEOTIDE SEQUENCE [LARGE SCALE GENOMIC DNA]</scope>
    <source>
        <strain evidence="12">OB123</strain>
        <tissue evidence="12">Whole animal</tissue>
    </source>
</reference>
<gene>
    <name evidence="12" type="ORF">AMK59_6196</name>
</gene>
<evidence type="ECO:0000256" key="9">
    <source>
        <dbReference type="ARBA" id="ARBA00023128"/>
    </source>
</evidence>
<evidence type="ECO:0000256" key="1">
    <source>
        <dbReference type="ARBA" id="ARBA00004298"/>
    </source>
</evidence>
<dbReference type="AlphaFoldDB" id="A0A0T6B269"/>
<evidence type="ECO:0000256" key="4">
    <source>
        <dbReference type="ARBA" id="ARBA00022660"/>
    </source>
</evidence>
<keyword evidence="6 11" id="KW-0999">Mitochondrion inner membrane</keyword>
<dbReference type="GO" id="GO:0006120">
    <property type="term" value="P:mitochondrial electron transport, NADH to ubiquinone"/>
    <property type="evidence" value="ECO:0007669"/>
    <property type="project" value="InterPro"/>
</dbReference>
<evidence type="ECO:0000256" key="5">
    <source>
        <dbReference type="ARBA" id="ARBA00022692"/>
    </source>
</evidence>
<name>A0A0T6B269_9SCAR</name>
<dbReference type="OrthoDB" id="6329847at2759"/>
<evidence type="ECO:0000256" key="2">
    <source>
        <dbReference type="ARBA" id="ARBA00008674"/>
    </source>
</evidence>
<dbReference type="Proteomes" id="UP000051574">
    <property type="component" value="Unassembled WGS sequence"/>
</dbReference>
<sequence>MATGPVVPTDPIELLTNDPIREEPFINKHWTAGLCGALTFVSVCFGHWATKRPMLSGLQRNAMYTGGAAFIGEIIENYRREYLAERDAVLRHYIQLHPEDFPVPERKKYAEVLESWVPIR</sequence>
<dbReference type="PIRSF" id="PIRSF017834">
    <property type="entry name" value="NADH-UbQ_OxRdtase_b14.5b"/>
    <property type="match status" value="1"/>
</dbReference>
<dbReference type="Pfam" id="PF06374">
    <property type="entry name" value="NDUF_C2"/>
    <property type="match status" value="1"/>
</dbReference>
<comment type="subcellular location">
    <subcellularLocation>
        <location evidence="1">Mitochondrion inner membrane</location>
        <topology evidence="1">Single-pass membrane protein</topology>
        <orientation evidence="1">Matrix side</orientation>
    </subcellularLocation>
</comment>
<dbReference type="GO" id="GO:0005743">
    <property type="term" value="C:mitochondrial inner membrane"/>
    <property type="evidence" value="ECO:0007669"/>
    <property type="project" value="UniProtKB-SubCell"/>
</dbReference>
<keyword evidence="13" id="KW-1185">Reference proteome</keyword>
<comment type="similarity">
    <text evidence="2 11">Belongs to the complex I NDUFC2 subunit family.</text>
</comment>
<evidence type="ECO:0000256" key="8">
    <source>
        <dbReference type="ARBA" id="ARBA00022989"/>
    </source>
</evidence>
<evidence type="ECO:0000313" key="12">
    <source>
        <dbReference type="EMBL" id="KRT80935.1"/>
    </source>
</evidence>
<dbReference type="InterPro" id="IPR009423">
    <property type="entry name" value="NDUC2"/>
</dbReference>
<keyword evidence="3 11" id="KW-0813">Transport</keyword>
<keyword evidence="4 11" id="KW-0679">Respiratory chain</keyword>
<proteinExistence type="inferred from homology"/>
<evidence type="ECO:0000313" key="13">
    <source>
        <dbReference type="Proteomes" id="UP000051574"/>
    </source>
</evidence>
<dbReference type="PANTHER" id="PTHR13099:SF0">
    <property type="entry name" value="NADH DEHYDROGENASE [UBIQUINONE] 1 SUBUNIT C2-RELATED"/>
    <property type="match status" value="1"/>
</dbReference>
<keyword evidence="5" id="KW-0812">Transmembrane</keyword>
<dbReference type="EMBL" id="LJIG01016327">
    <property type="protein sequence ID" value="KRT80935.1"/>
    <property type="molecule type" value="Genomic_DNA"/>
</dbReference>
<keyword evidence="10 11" id="KW-0472">Membrane</keyword>
<keyword evidence="7 11" id="KW-0249">Electron transport</keyword>
<protein>
    <recommendedName>
        <fullName evidence="11">NADH dehydrogenase [ubiquinone] 1 subunit C2</fullName>
    </recommendedName>
</protein>
<evidence type="ECO:0000256" key="10">
    <source>
        <dbReference type="ARBA" id="ARBA00023136"/>
    </source>
</evidence>
<comment type="function">
    <text evidence="11">Accessory subunit of the mitochondrial membrane respiratory chain NADH dehydrogenase (Complex I), that is believed not to be involved in catalysis. Complex I functions in the transfer of electrons from NADH to the respiratory chain. The immediate electron acceptor for the enzyme is believed to be ubiquinone.</text>
</comment>
<comment type="caution">
    <text evidence="12">The sequence shown here is derived from an EMBL/GenBank/DDBJ whole genome shotgun (WGS) entry which is preliminary data.</text>
</comment>
<evidence type="ECO:0000256" key="6">
    <source>
        <dbReference type="ARBA" id="ARBA00022792"/>
    </source>
</evidence>
<dbReference type="PANTHER" id="PTHR13099">
    <property type="entry name" value="NADH-UBIQUINONE OXIDOREDUCTASE SUBUNIT B14.5B"/>
    <property type="match status" value="1"/>
</dbReference>
<organism evidence="12 13">
    <name type="scientific">Oryctes borbonicus</name>
    <dbReference type="NCBI Taxonomy" id="1629725"/>
    <lineage>
        <taxon>Eukaryota</taxon>
        <taxon>Metazoa</taxon>
        <taxon>Ecdysozoa</taxon>
        <taxon>Arthropoda</taxon>
        <taxon>Hexapoda</taxon>
        <taxon>Insecta</taxon>
        <taxon>Pterygota</taxon>
        <taxon>Neoptera</taxon>
        <taxon>Endopterygota</taxon>
        <taxon>Coleoptera</taxon>
        <taxon>Polyphaga</taxon>
        <taxon>Scarabaeiformia</taxon>
        <taxon>Scarabaeidae</taxon>
        <taxon>Dynastinae</taxon>
        <taxon>Oryctes</taxon>
    </lineage>
</organism>
<evidence type="ECO:0000256" key="11">
    <source>
        <dbReference type="PIRNR" id="PIRNR017834"/>
    </source>
</evidence>